<name>A0A6V7QHS5_ANACO</name>
<protein>
    <submittedName>
        <fullName evidence="2">Uncharacterized protein</fullName>
    </submittedName>
</protein>
<evidence type="ECO:0000313" key="2">
    <source>
        <dbReference type="EMBL" id="CAD1842501.1"/>
    </source>
</evidence>
<reference evidence="2" key="1">
    <citation type="submission" date="2020-07" db="EMBL/GenBank/DDBJ databases">
        <authorList>
            <person name="Lin J."/>
        </authorList>
    </citation>
    <scope>NUCLEOTIDE SEQUENCE</scope>
</reference>
<organism evidence="2">
    <name type="scientific">Ananas comosus var. bracteatus</name>
    <name type="common">red pineapple</name>
    <dbReference type="NCBI Taxonomy" id="296719"/>
    <lineage>
        <taxon>Eukaryota</taxon>
        <taxon>Viridiplantae</taxon>
        <taxon>Streptophyta</taxon>
        <taxon>Embryophyta</taxon>
        <taxon>Tracheophyta</taxon>
        <taxon>Spermatophyta</taxon>
        <taxon>Magnoliopsida</taxon>
        <taxon>Liliopsida</taxon>
        <taxon>Poales</taxon>
        <taxon>Bromeliaceae</taxon>
        <taxon>Bromelioideae</taxon>
        <taxon>Ananas</taxon>
    </lineage>
</organism>
<proteinExistence type="predicted"/>
<gene>
    <name evidence="2" type="ORF">CB5_LOCUS25712</name>
</gene>
<feature type="region of interest" description="Disordered" evidence="1">
    <location>
        <begin position="1"/>
        <end position="25"/>
    </location>
</feature>
<evidence type="ECO:0000256" key="1">
    <source>
        <dbReference type="SAM" id="MobiDB-lite"/>
    </source>
</evidence>
<dbReference type="AlphaFoldDB" id="A0A6V7QHS5"/>
<dbReference type="EMBL" id="LR862136">
    <property type="protein sequence ID" value="CAD1842501.1"/>
    <property type="molecule type" value="Genomic_DNA"/>
</dbReference>
<sequence length="155" mass="17681">MVGEVRTCKHVSPPSGYRKPKKARSTHRIRRSYTTTRVSGNIVQSSTYNISMDNNKRARVRNHHRACTTVPTSDRSTHLYNCRACLLTAKERQQDLWRVHWLGPVEVELGWIAVGAWIDADVAPRSRSSTRASWWLRSEAGRAWISAVLDIALDL</sequence>
<accession>A0A6V7QHS5</accession>